<dbReference type="InterPro" id="IPR011009">
    <property type="entry name" value="Kinase-like_dom_sf"/>
</dbReference>
<dbReference type="Proteomes" id="UP000230423">
    <property type="component" value="Unassembled WGS sequence"/>
</dbReference>
<organism evidence="13 14">
    <name type="scientific">Teladorsagia circumcincta</name>
    <name type="common">Brown stomach worm</name>
    <name type="synonym">Ostertagia circumcincta</name>
    <dbReference type="NCBI Taxonomy" id="45464"/>
    <lineage>
        <taxon>Eukaryota</taxon>
        <taxon>Metazoa</taxon>
        <taxon>Ecdysozoa</taxon>
        <taxon>Nematoda</taxon>
        <taxon>Chromadorea</taxon>
        <taxon>Rhabditida</taxon>
        <taxon>Rhabditina</taxon>
        <taxon>Rhabditomorpha</taxon>
        <taxon>Strongyloidea</taxon>
        <taxon>Trichostrongylidae</taxon>
        <taxon>Teladorsagia</taxon>
    </lineage>
</organism>
<accession>A0A2G9U8W9</accession>
<keyword evidence="4" id="KW-0808">Transferase</keyword>
<dbReference type="GO" id="GO:0005524">
    <property type="term" value="F:ATP binding"/>
    <property type="evidence" value="ECO:0007669"/>
    <property type="project" value="UniProtKB-UniRule"/>
</dbReference>
<dbReference type="SMART" id="SM00220">
    <property type="entry name" value="S_TKc"/>
    <property type="match status" value="1"/>
</dbReference>
<dbReference type="InterPro" id="IPR050108">
    <property type="entry name" value="CDK"/>
</dbReference>
<dbReference type="PROSITE" id="PS00108">
    <property type="entry name" value="PROTEIN_KINASE_ST"/>
    <property type="match status" value="1"/>
</dbReference>
<evidence type="ECO:0000256" key="8">
    <source>
        <dbReference type="ARBA" id="ARBA00047811"/>
    </source>
</evidence>
<dbReference type="PANTHER" id="PTHR24056">
    <property type="entry name" value="CELL DIVISION PROTEIN KINASE"/>
    <property type="match status" value="1"/>
</dbReference>
<proteinExistence type="inferred from homology"/>
<dbReference type="PROSITE" id="PS00107">
    <property type="entry name" value="PROTEIN_KINASE_ATP"/>
    <property type="match status" value="1"/>
</dbReference>
<evidence type="ECO:0000256" key="3">
    <source>
        <dbReference type="ARBA" id="ARBA00022527"/>
    </source>
</evidence>
<feature type="binding site" evidence="10">
    <location>
        <position position="213"/>
    </location>
    <ligand>
        <name>ATP</name>
        <dbReference type="ChEBI" id="CHEBI:30616"/>
    </ligand>
</feature>
<dbReference type="SUPFAM" id="SSF56112">
    <property type="entry name" value="Protein kinase-like (PK-like)"/>
    <property type="match status" value="1"/>
</dbReference>
<evidence type="ECO:0000256" key="4">
    <source>
        <dbReference type="ARBA" id="ARBA00022679"/>
    </source>
</evidence>
<sequence length="445" mass="50476">MVWLGSPVTGDPMTTRTKLNEEISRQRASARLAGRMKKLKRRLSAAFRSGGSQQNVELCAHTKSNTELRGYLGMDGVVLEWQSTALSWKNVIRQQQFYATLTTDIAAQLRSREQPACTIRESIPATMDPMHEEIQKRLSLPADLRLPVSVVEKLNRTPTLDQPLTRKNRRASLSEIGFGKLETYEKLDKLGEGTYATVYRGRSLLTNNFVALKEIRLEQEEGAPCTAIREVSLLRNLRHANVVTLHDIIHTDRLLTLLFLFQLLRGLAYCHQRRVLHRDLKPQNLLITAKGELKLADFGLARAKSVPTKTYSNEVVTLWYRPPDVLLGSTDYSTHIDMWGVGCIMFEMIAGRALFPGSTTDEQLGLIFRTLGSPRGDRHATICARPAYAPFAQKVYHPEPLIRQIPRLDAQGYDLLLKFLQYEGRDRISAHDAMHHNFLKVLPLK</sequence>
<dbReference type="Gene3D" id="3.30.200.20">
    <property type="entry name" value="Phosphorylase Kinase, domain 1"/>
    <property type="match status" value="1"/>
</dbReference>
<dbReference type="EMBL" id="KZ348085">
    <property type="protein sequence ID" value="PIO66691.1"/>
    <property type="molecule type" value="Genomic_DNA"/>
</dbReference>
<feature type="domain" description="Protein kinase" evidence="12">
    <location>
        <begin position="184"/>
        <end position="439"/>
    </location>
</feature>
<protein>
    <recommendedName>
        <fullName evidence="2">cyclin-dependent kinase</fullName>
        <ecNumber evidence="2">2.7.11.22</ecNumber>
    </recommendedName>
</protein>
<feature type="non-terminal residue" evidence="13">
    <location>
        <position position="445"/>
    </location>
</feature>
<keyword evidence="3 11" id="KW-0723">Serine/threonine-protein kinase</keyword>
<keyword evidence="6 13" id="KW-0418">Kinase</keyword>
<dbReference type="EC" id="2.7.11.22" evidence="2"/>
<dbReference type="OrthoDB" id="1732493at2759"/>
<evidence type="ECO:0000256" key="1">
    <source>
        <dbReference type="ARBA" id="ARBA00006485"/>
    </source>
</evidence>
<dbReference type="Gene3D" id="1.10.510.10">
    <property type="entry name" value="Transferase(Phosphotransferase) domain 1"/>
    <property type="match status" value="1"/>
</dbReference>
<dbReference type="PROSITE" id="PS50011">
    <property type="entry name" value="PROTEIN_KINASE_DOM"/>
    <property type="match status" value="1"/>
</dbReference>
<dbReference type="GO" id="GO:0005634">
    <property type="term" value="C:nucleus"/>
    <property type="evidence" value="ECO:0007669"/>
    <property type="project" value="TreeGrafter"/>
</dbReference>
<comment type="catalytic activity">
    <reaction evidence="8">
        <text>L-threonyl-[protein] + ATP = O-phospho-L-threonyl-[protein] + ADP + H(+)</text>
        <dbReference type="Rhea" id="RHEA:46608"/>
        <dbReference type="Rhea" id="RHEA-COMP:11060"/>
        <dbReference type="Rhea" id="RHEA-COMP:11605"/>
        <dbReference type="ChEBI" id="CHEBI:15378"/>
        <dbReference type="ChEBI" id="CHEBI:30013"/>
        <dbReference type="ChEBI" id="CHEBI:30616"/>
        <dbReference type="ChEBI" id="CHEBI:61977"/>
        <dbReference type="ChEBI" id="CHEBI:456216"/>
        <dbReference type="EC" id="2.7.11.22"/>
    </reaction>
</comment>
<dbReference type="FunFam" id="3.30.200.20:FF:000007">
    <property type="entry name" value="Cyclin-dependent kinase 14, putative"/>
    <property type="match status" value="1"/>
</dbReference>
<evidence type="ECO:0000256" key="10">
    <source>
        <dbReference type="PROSITE-ProRule" id="PRU10141"/>
    </source>
</evidence>
<evidence type="ECO:0000313" key="13">
    <source>
        <dbReference type="EMBL" id="PIO66691.1"/>
    </source>
</evidence>
<evidence type="ECO:0000259" key="12">
    <source>
        <dbReference type="PROSITE" id="PS50011"/>
    </source>
</evidence>
<evidence type="ECO:0000256" key="11">
    <source>
        <dbReference type="RuleBase" id="RU000304"/>
    </source>
</evidence>
<evidence type="ECO:0000313" key="14">
    <source>
        <dbReference type="Proteomes" id="UP000230423"/>
    </source>
</evidence>
<dbReference type="GO" id="GO:0004693">
    <property type="term" value="F:cyclin-dependent protein serine/threonine kinase activity"/>
    <property type="evidence" value="ECO:0007669"/>
    <property type="project" value="UniProtKB-EC"/>
</dbReference>
<evidence type="ECO:0000256" key="9">
    <source>
        <dbReference type="ARBA" id="ARBA00048367"/>
    </source>
</evidence>
<dbReference type="Pfam" id="PF00069">
    <property type="entry name" value="Pkinase"/>
    <property type="match status" value="2"/>
</dbReference>
<evidence type="ECO:0000256" key="2">
    <source>
        <dbReference type="ARBA" id="ARBA00012425"/>
    </source>
</evidence>
<evidence type="ECO:0000256" key="6">
    <source>
        <dbReference type="ARBA" id="ARBA00022777"/>
    </source>
</evidence>
<dbReference type="GO" id="GO:0005737">
    <property type="term" value="C:cytoplasm"/>
    <property type="evidence" value="ECO:0007669"/>
    <property type="project" value="TreeGrafter"/>
</dbReference>
<keyword evidence="5 10" id="KW-0547">Nucleotide-binding</keyword>
<dbReference type="FunFam" id="1.10.510.10:FF:000624">
    <property type="entry name" value="Mitogen-activated protein kinase"/>
    <property type="match status" value="1"/>
</dbReference>
<keyword evidence="14" id="KW-1185">Reference proteome</keyword>
<evidence type="ECO:0000256" key="7">
    <source>
        <dbReference type="ARBA" id="ARBA00022840"/>
    </source>
</evidence>
<name>A0A2G9U8W9_TELCI</name>
<evidence type="ECO:0000256" key="5">
    <source>
        <dbReference type="ARBA" id="ARBA00022741"/>
    </source>
</evidence>
<dbReference type="AlphaFoldDB" id="A0A2G9U8W9"/>
<comment type="similarity">
    <text evidence="1">Belongs to the protein kinase superfamily. CMGC Ser/Thr protein kinase family. CDC2/CDKX subfamily.</text>
</comment>
<dbReference type="InterPro" id="IPR008271">
    <property type="entry name" value="Ser/Thr_kinase_AS"/>
</dbReference>
<comment type="catalytic activity">
    <reaction evidence="9">
        <text>L-seryl-[protein] + ATP = O-phospho-L-seryl-[protein] + ADP + H(+)</text>
        <dbReference type="Rhea" id="RHEA:17989"/>
        <dbReference type="Rhea" id="RHEA-COMP:9863"/>
        <dbReference type="Rhea" id="RHEA-COMP:11604"/>
        <dbReference type="ChEBI" id="CHEBI:15378"/>
        <dbReference type="ChEBI" id="CHEBI:29999"/>
        <dbReference type="ChEBI" id="CHEBI:30616"/>
        <dbReference type="ChEBI" id="CHEBI:83421"/>
        <dbReference type="ChEBI" id="CHEBI:456216"/>
        <dbReference type="EC" id="2.7.11.22"/>
    </reaction>
</comment>
<keyword evidence="7 10" id="KW-0067">ATP-binding</keyword>
<gene>
    <name evidence="13" type="ORF">TELCIR_11586</name>
</gene>
<dbReference type="InterPro" id="IPR000719">
    <property type="entry name" value="Prot_kinase_dom"/>
</dbReference>
<dbReference type="PANTHER" id="PTHR24056:SF246">
    <property type="entry name" value="ECDYSONE-INDUCED PROTEIN 63E, ISOFORM N"/>
    <property type="match status" value="1"/>
</dbReference>
<reference evidence="13 14" key="1">
    <citation type="submission" date="2015-09" db="EMBL/GenBank/DDBJ databases">
        <title>Draft genome of the parasitic nematode Teladorsagia circumcincta isolate WARC Sus (inbred).</title>
        <authorList>
            <person name="Mitreva M."/>
        </authorList>
    </citation>
    <scope>NUCLEOTIDE SEQUENCE [LARGE SCALE GENOMIC DNA]</scope>
    <source>
        <strain evidence="13 14">S</strain>
    </source>
</reference>
<dbReference type="InterPro" id="IPR017441">
    <property type="entry name" value="Protein_kinase_ATP_BS"/>
</dbReference>